<dbReference type="Proteomes" id="UP000651475">
    <property type="component" value="Unassembled WGS sequence"/>
</dbReference>
<dbReference type="Gene3D" id="2.60.40.1120">
    <property type="entry name" value="Carboxypeptidase-like, regulatory domain"/>
    <property type="match status" value="1"/>
</dbReference>
<dbReference type="InterPro" id="IPR023996">
    <property type="entry name" value="TonB-dep_OMP_SusC/RagA"/>
</dbReference>
<dbReference type="InterPro" id="IPR023997">
    <property type="entry name" value="TonB-dep_OMP_SusC/RagA_CS"/>
</dbReference>
<dbReference type="SUPFAM" id="SSF56935">
    <property type="entry name" value="Porins"/>
    <property type="match status" value="1"/>
</dbReference>
<comment type="similarity">
    <text evidence="7">Belongs to the TonB-dependent receptor family.</text>
</comment>
<evidence type="ECO:0000313" key="11">
    <source>
        <dbReference type="Proteomes" id="UP000651475"/>
    </source>
</evidence>
<reference evidence="10 11" key="1">
    <citation type="submission" date="2020-08" db="EMBL/GenBank/DDBJ databases">
        <title>Genome public.</title>
        <authorList>
            <person name="Liu C."/>
            <person name="Sun Q."/>
        </authorList>
    </citation>
    <scope>NUCLEOTIDE SEQUENCE [LARGE SCALE GENOMIC DNA]</scope>
    <source>
        <strain evidence="10 11">NSJ-79</strain>
    </source>
</reference>
<dbReference type="Gene3D" id="2.170.130.10">
    <property type="entry name" value="TonB-dependent receptor, plug domain"/>
    <property type="match status" value="1"/>
</dbReference>
<feature type="chain" id="PRO_5045635706" evidence="8">
    <location>
        <begin position="23"/>
        <end position="996"/>
    </location>
</feature>
<keyword evidence="4 7" id="KW-0812">Transmembrane</keyword>
<feature type="signal peptide" evidence="8">
    <location>
        <begin position="1"/>
        <end position="22"/>
    </location>
</feature>
<gene>
    <name evidence="10" type="ORF">H8S65_10670</name>
</gene>
<evidence type="ECO:0000313" key="10">
    <source>
        <dbReference type="EMBL" id="MBC5633228.1"/>
    </source>
</evidence>
<evidence type="ECO:0000256" key="3">
    <source>
        <dbReference type="ARBA" id="ARBA00022452"/>
    </source>
</evidence>
<dbReference type="InterPro" id="IPR039426">
    <property type="entry name" value="TonB-dep_rcpt-like"/>
</dbReference>
<evidence type="ECO:0000256" key="2">
    <source>
        <dbReference type="ARBA" id="ARBA00022448"/>
    </source>
</evidence>
<keyword evidence="10" id="KW-0675">Receptor</keyword>
<dbReference type="NCBIfam" id="TIGR04056">
    <property type="entry name" value="OMP_RagA_SusC"/>
    <property type="match status" value="1"/>
</dbReference>
<comment type="subcellular location">
    <subcellularLocation>
        <location evidence="1 7">Cell outer membrane</location>
        <topology evidence="1 7">Multi-pass membrane protein</topology>
    </subcellularLocation>
</comment>
<feature type="domain" description="TonB-dependent receptor plug" evidence="9">
    <location>
        <begin position="116"/>
        <end position="221"/>
    </location>
</feature>
<keyword evidence="6 7" id="KW-0998">Cell outer membrane</keyword>
<dbReference type="RefSeq" id="WP_186929969.1">
    <property type="nucleotide sequence ID" value="NZ_JACOOJ010000017.1"/>
</dbReference>
<dbReference type="Pfam" id="PF07715">
    <property type="entry name" value="Plug"/>
    <property type="match status" value="1"/>
</dbReference>
<comment type="caution">
    <text evidence="10">The sequence shown here is derived from an EMBL/GenBank/DDBJ whole genome shotgun (WGS) entry which is preliminary data.</text>
</comment>
<dbReference type="InterPro" id="IPR012910">
    <property type="entry name" value="Plug_dom"/>
</dbReference>
<keyword evidence="2 7" id="KW-0813">Transport</keyword>
<evidence type="ECO:0000256" key="1">
    <source>
        <dbReference type="ARBA" id="ARBA00004571"/>
    </source>
</evidence>
<dbReference type="SUPFAM" id="SSF49464">
    <property type="entry name" value="Carboxypeptidase regulatory domain-like"/>
    <property type="match status" value="1"/>
</dbReference>
<keyword evidence="5 7" id="KW-0472">Membrane</keyword>
<evidence type="ECO:0000256" key="7">
    <source>
        <dbReference type="PROSITE-ProRule" id="PRU01360"/>
    </source>
</evidence>
<name>A0ABR7DQY5_9BACT</name>
<proteinExistence type="inferred from homology"/>
<evidence type="ECO:0000256" key="6">
    <source>
        <dbReference type="ARBA" id="ARBA00023237"/>
    </source>
</evidence>
<keyword evidence="3 7" id="KW-1134">Transmembrane beta strand</keyword>
<dbReference type="Pfam" id="PF13715">
    <property type="entry name" value="CarbopepD_reg_2"/>
    <property type="match status" value="1"/>
</dbReference>
<dbReference type="InterPro" id="IPR036942">
    <property type="entry name" value="Beta-barrel_TonB_sf"/>
</dbReference>
<keyword evidence="8" id="KW-0732">Signal</keyword>
<dbReference type="InterPro" id="IPR008969">
    <property type="entry name" value="CarboxyPept-like_regulatory"/>
</dbReference>
<keyword evidence="11" id="KW-1185">Reference proteome</keyword>
<dbReference type="EMBL" id="JACOOJ010000017">
    <property type="protein sequence ID" value="MBC5633228.1"/>
    <property type="molecule type" value="Genomic_DNA"/>
</dbReference>
<evidence type="ECO:0000259" key="9">
    <source>
        <dbReference type="Pfam" id="PF07715"/>
    </source>
</evidence>
<evidence type="ECO:0000256" key="8">
    <source>
        <dbReference type="SAM" id="SignalP"/>
    </source>
</evidence>
<organism evidence="10 11">
    <name type="scientific">Parabacteroides hominis</name>
    <dbReference type="NCBI Taxonomy" id="2763057"/>
    <lineage>
        <taxon>Bacteria</taxon>
        <taxon>Pseudomonadati</taxon>
        <taxon>Bacteroidota</taxon>
        <taxon>Bacteroidia</taxon>
        <taxon>Bacteroidales</taxon>
        <taxon>Tannerellaceae</taxon>
        <taxon>Parabacteroides</taxon>
    </lineage>
</organism>
<sequence length="996" mass="109191">MKNRQSFLLWMLLFFGSVSVFAQHAVKGRITDAKTREPLVGVNVVLKGSSESGTISDLNGNYSLSVPESSSLIFSYIGYVTQEISVKGQSVLNVALSEDMEALEEVVVIGYGTMRKRDLTGSLTQVKAEDMQAITVPNPIQALQGRVPGVVITTNTGSPEGNFTIRVRGTNSIRGGNDPLYVVDGMPVNPSSINSQDIESVEVLKDASATAIYGSRGANGVILITTKKGKTGATSVTYDGSYGIQSLIKKMDMMDATEWAQIVNEQQLNDVGKEYFTAEQVAAFGKGVDWQDLVYKDAPIQNHNLTISGGNEKTQILVSGSMMLRDGIIKPSSYNKYNLRGNINHKINDKFDVALIMAYARTTKDQQNSSGGNRGSSVIGAAISAPPSVSPYNEDGSYNNIMLSYPFMSNALYNPLNVINEQRSKVKANLINTNAALTYKPIKGLSLKASIGVENLDYRTDSYTTSKYLYGSNSASVSQNTETTIINENIANYNITIAEDHRLDFTGGFTYQQYEGRSMSVSGSGFISDVPESDQLGAASAFGTPGTSYSKWVLMSYLARANYSYKGKYIATVSFRADGSSRYSEGNKWGYFPSAALAWRISDEGFLKDVEQLSDLKVRVGYGETGSTAINSYATLNMLSQGKAPVNGGVSTYYAASTTLPSDLKWETTAQWNVGVDLSLFNSRLRVTADYYQKMTRDLLNSVALPASTGYDTTIKNIGKMSNKGIELLVEGEVFQTKDFSWTLSANFALNRNKVVKLYGGKDVYGSRVGLSYIEDFINLVREGEPLGVFYTYKEDGYDEDGNLKYVDRDGNGVLNNDDKFITGDPNPDFTYGLNSDIRFKDFEFSFFFQGSQGNDVFNVAETANLDQGMGLNLKRDVLYSHWSSNNTEAQNMAAKYPKVTRKLNMNYSDRYVENGSYLRLKNISLGYNLPVSKWAVGSWLKGVKVYVSAQNILTITSYSGRDPEVSSWGGGVNSGLDYLTYPNVKSVTFGAKVQF</sequence>
<dbReference type="NCBIfam" id="TIGR04057">
    <property type="entry name" value="SusC_RagA_signa"/>
    <property type="match status" value="1"/>
</dbReference>
<accession>A0ABR7DQY5</accession>
<dbReference type="PROSITE" id="PS52016">
    <property type="entry name" value="TONB_DEPENDENT_REC_3"/>
    <property type="match status" value="1"/>
</dbReference>
<evidence type="ECO:0000256" key="4">
    <source>
        <dbReference type="ARBA" id="ARBA00022692"/>
    </source>
</evidence>
<evidence type="ECO:0000256" key="5">
    <source>
        <dbReference type="ARBA" id="ARBA00023136"/>
    </source>
</evidence>
<dbReference type="Gene3D" id="2.40.170.20">
    <property type="entry name" value="TonB-dependent receptor, beta-barrel domain"/>
    <property type="match status" value="1"/>
</dbReference>
<dbReference type="InterPro" id="IPR037066">
    <property type="entry name" value="Plug_dom_sf"/>
</dbReference>
<protein>
    <submittedName>
        <fullName evidence="10">TonB-dependent receptor</fullName>
    </submittedName>
</protein>